<comment type="caution">
    <text evidence="3">The sequence shown here is derived from an EMBL/GenBank/DDBJ whole genome shotgun (WGS) entry which is preliminary data.</text>
</comment>
<dbReference type="FunFam" id="1.25.40.10:FF:000090">
    <property type="entry name" value="Pentatricopeptide repeat-containing protein, chloroplastic"/>
    <property type="match status" value="1"/>
</dbReference>
<name>A0A0K9P4Y6_ZOSMR</name>
<dbReference type="InterPro" id="IPR011990">
    <property type="entry name" value="TPR-like_helical_dom_sf"/>
</dbReference>
<feature type="repeat" description="PPR" evidence="2">
    <location>
        <begin position="497"/>
        <end position="531"/>
    </location>
</feature>
<dbReference type="PANTHER" id="PTHR47926">
    <property type="entry name" value="PENTATRICOPEPTIDE REPEAT-CONTAINING PROTEIN"/>
    <property type="match status" value="1"/>
</dbReference>
<protein>
    <submittedName>
        <fullName evidence="3">Pentatricopeptide repeat-containing protein</fullName>
    </submittedName>
</protein>
<dbReference type="Pfam" id="PF20431">
    <property type="entry name" value="E_motif"/>
    <property type="match status" value="1"/>
</dbReference>
<evidence type="ECO:0000313" key="4">
    <source>
        <dbReference type="Proteomes" id="UP000036987"/>
    </source>
</evidence>
<dbReference type="Proteomes" id="UP000036987">
    <property type="component" value="Unassembled WGS sequence"/>
</dbReference>
<evidence type="ECO:0000313" key="3">
    <source>
        <dbReference type="EMBL" id="KMZ64064.1"/>
    </source>
</evidence>
<dbReference type="InterPro" id="IPR002885">
    <property type="entry name" value="PPR_rpt"/>
</dbReference>
<dbReference type="AlphaFoldDB" id="A0A0K9P4Y6"/>
<feature type="repeat" description="PPR" evidence="2">
    <location>
        <begin position="85"/>
        <end position="120"/>
    </location>
</feature>
<organism evidence="3 4">
    <name type="scientific">Zostera marina</name>
    <name type="common">Eelgrass</name>
    <dbReference type="NCBI Taxonomy" id="29655"/>
    <lineage>
        <taxon>Eukaryota</taxon>
        <taxon>Viridiplantae</taxon>
        <taxon>Streptophyta</taxon>
        <taxon>Embryophyta</taxon>
        <taxon>Tracheophyta</taxon>
        <taxon>Spermatophyta</taxon>
        <taxon>Magnoliopsida</taxon>
        <taxon>Liliopsida</taxon>
        <taxon>Zosteraceae</taxon>
        <taxon>Zostera</taxon>
    </lineage>
</organism>
<dbReference type="EMBL" id="LFYR01001190">
    <property type="protein sequence ID" value="KMZ64064.1"/>
    <property type="molecule type" value="Genomic_DNA"/>
</dbReference>
<dbReference type="InterPro" id="IPR046960">
    <property type="entry name" value="PPR_At4g14850-like_plant"/>
</dbReference>
<dbReference type="InterPro" id="IPR046848">
    <property type="entry name" value="E_motif"/>
</dbReference>
<feature type="repeat" description="PPR" evidence="2">
    <location>
        <begin position="639"/>
        <end position="673"/>
    </location>
</feature>
<reference evidence="4" key="1">
    <citation type="journal article" date="2016" name="Nature">
        <title>The genome of the seagrass Zostera marina reveals angiosperm adaptation to the sea.</title>
        <authorList>
            <person name="Olsen J.L."/>
            <person name="Rouze P."/>
            <person name="Verhelst B."/>
            <person name="Lin Y.-C."/>
            <person name="Bayer T."/>
            <person name="Collen J."/>
            <person name="Dattolo E."/>
            <person name="De Paoli E."/>
            <person name="Dittami S."/>
            <person name="Maumus F."/>
            <person name="Michel G."/>
            <person name="Kersting A."/>
            <person name="Lauritano C."/>
            <person name="Lohaus R."/>
            <person name="Toepel M."/>
            <person name="Tonon T."/>
            <person name="Vanneste K."/>
            <person name="Amirebrahimi M."/>
            <person name="Brakel J."/>
            <person name="Bostroem C."/>
            <person name="Chovatia M."/>
            <person name="Grimwood J."/>
            <person name="Jenkins J.W."/>
            <person name="Jueterbock A."/>
            <person name="Mraz A."/>
            <person name="Stam W.T."/>
            <person name="Tice H."/>
            <person name="Bornberg-Bauer E."/>
            <person name="Green P.J."/>
            <person name="Pearson G.A."/>
            <person name="Procaccini G."/>
            <person name="Duarte C.M."/>
            <person name="Schmutz J."/>
            <person name="Reusch T.B.H."/>
            <person name="Van de Peer Y."/>
        </authorList>
    </citation>
    <scope>NUCLEOTIDE SEQUENCE [LARGE SCALE GENOMIC DNA]</scope>
    <source>
        <strain evidence="4">cv. Finnish</strain>
    </source>
</reference>
<dbReference type="PANTHER" id="PTHR47926:SF397">
    <property type="entry name" value="(WILD MALAYSIAN BANANA) HYPOTHETICAL PROTEIN"/>
    <property type="match status" value="1"/>
</dbReference>
<dbReference type="OrthoDB" id="1882346at2759"/>
<proteinExistence type="predicted"/>
<dbReference type="GO" id="GO:0009451">
    <property type="term" value="P:RNA modification"/>
    <property type="evidence" value="ECO:0000318"/>
    <property type="project" value="GO_Central"/>
</dbReference>
<dbReference type="Pfam" id="PF01535">
    <property type="entry name" value="PPR"/>
    <property type="match status" value="8"/>
</dbReference>
<gene>
    <name evidence="3" type="ORF">ZOSMA_387G00030</name>
</gene>
<keyword evidence="4" id="KW-1185">Reference proteome</keyword>
<accession>A0A0K9P4Y6</accession>
<dbReference type="OMA" id="NFMSVRE"/>
<dbReference type="GO" id="GO:0003723">
    <property type="term" value="F:RNA binding"/>
    <property type="evidence" value="ECO:0007669"/>
    <property type="project" value="InterPro"/>
</dbReference>
<dbReference type="PROSITE" id="PS51375">
    <property type="entry name" value="PPR"/>
    <property type="match status" value="4"/>
</dbReference>
<dbReference type="Gene3D" id="1.25.40.10">
    <property type="entry name" value="Tetratricopeptide repeat domain"/>
    <property type="match status" value="6"/>
</dbReference>
<keyword evidence="1" id="KW-0677">Repeat</keyword>
<evidence type="ECO:0000256" key="2">
    <source>
        <dbReference type="PROSITE-ProRule" id="PRU00708"/>
    </source>
</evidence>
<dbReference type="NCBIfam" id="TIGR00756">
    <property type="entry name" value="PPR"/>
    <property type="match status" value="4"/>
</dbReference>
<sequence length="824" mass="92131">MLRHVSFHLSATTFLRRRRYHSFCRHFLAGPPKTFKSLLQVHALLITTEVATNPFIAAKLISLYSVFHHPSDSTFVFNSILPTSDAFLWNSVIQSHFSNGEYLKSLRLYSQMIHTGGISPTHFTFPMVASACGEIGDFYLGCSAHCSSIKQGFLGTPYAHASLIAVGSSFVYMYCKCGFLSDAVNLFDEMPLRDVVTWTTVITGSVNNGKPRLGIFWFREMLRDSNCVCEDRPNSRTVEACLKASTFMGDDPSENEGNNSRLIESKILHGFSIKTGTGLCCYVQSAIHSIYSKFGSVQEANSAFHESTTKDIVSWTAIVGVYARMGCVREVLQLFDEMTRLSDLVPDGVFLSCLISVFKSSSSSKKNCQAFHAVILRRKLGINNENDKIVVSNSLMKMYFELGLVESAKHVFQTTQCQTRTNEESLNLMLVEFAKLGPTFRSDCFEVFRKISSEFDFQAINSKSLPVAISLCSRPVDLSIGKSIHGHVLKLENKKSSATISNSILSMYGRCGRPDIAKKLFDSMEKHDIVTWNTMMSIYTNTPNHQEHALRVFDELHCRRIYSNPNPDRTTYRIALSACSSSADLTRGQLIHSYIVSESSERLDQDVTIRTGLIDMYSKCGNLQLAQDIFDSTHETSKDVVLWNTMISSYATHGLAHEALSLFDKLEHNHLSNQQRYDPPDEVTFLAAMLACSRGGLIDQGKRLFTKMTDFYNLIPNCKHYACLVDMLGRSGDLLEAEKLCREMRVPDDGGTWGALLGACNVYGEVEIGERAGKRAIELDPCNHGYYVLLANLYGRVGQWSDVASVRAMMQRKGMTKVIGFSSS</sequence>
<evidence type="ECO:0000256" key="1">
    <source>
        <dbReference type="ARBA" id="ARBA00022737"/>
    </source>
</evidence>
<feature type="repeat" description="PPR" evidence="2">
    <location>
        <begin position="311"/>
        <end position="341"/>
    </location>
</feature>